<dbReference type="Pfam" id="PF21744">
    <property type="entry name" value="BAHCC1-like_Tudor"/>
    <property type="match status" value="1"/>
</dbReference>
<evidence type="ECO:0000256" key="1">
    <source>
        <dbReference type="SAM" id="MobiDB-lite"/>
    </source>
</evidence>
<evidence type="ECO:0000259" key="2">
    <source>
        <dbReference type="PROSITE" id="PS51038"/>
    </source>
</evidence>
<dbReference type="InterPro" id="IPR052429">
    <property type="entry name" value="BAH_domain_protein"/>
</dbReference>
<feature type="compositionally biased region" description="Low complexity" evidence="1">
    <location>
        <begin position="698"/>
        <end position="715"/>
    </location>
</feature>
<keyword evidence="4" id="KW-1185">Reference proteome</keyword>
<evidence type="ECO:0000313" key="4">
    <source>
        <dbReference type="Proteomes" id="UP001292079"/>
    </source>
</evidence>
<feature type="compositionally biased region" description="Basic and acidic residues" evidence="1">
    <location>
        <begin position="1716"/>
        <end position="1731"/>
    </location>
</feature>
<dbReference type="EMBL" id="JALJAT010000001">
    <property type="protein sequence ID" value="KAK4475020.1"/>
    <property type="molecule type" value="Genomic_DNA"/>
</dbReference>
<proteinExistence type="predicted"/>
<feature type="region of interest" description="Disordered" evidence="1">
    <location>
        <begin position="1382"/>
        <end position="1416"/>
    </location>
</feature>
<feature type="compositionally biased region" description="Low complexity" evidence="1">
    <location>
        <begin position="326"/>
        <end position="355"/>
    </location>
</feature>
<dbReference type="Proteomes" id="UP001292079">
    <property type="component" value="Unassembled WGS sequence"/>
</dbReference>
<feature type="compositionally biased region" description="Low complexity" evidence="1">
    <location>
        <begin position="983"/>
        <end position="1000"/>
    </location>
</feature>
<feature type="compositionally biased region" description="Low complexity" evidence="1">
    <location>
        <begin position="1467"/>
        <end position="1481"/>
    </location>
</feature>
<protein>
    <recommendedName>
        <fullName evidence="2">BAH domain-containing protein</fullName>
    </recommendedName>
</protein>
<dbReference type="Gene3D" id="2.30.30.140">
    <property type="match status" value="1"/>
</dbReference>
<feature type="region of interest" description="Disordered" evidence="1">
    <location>
        <begin position="323"/>
        <end position="355"/>
    </location>
</feature>
<feature type="domain" description="BAH" evidence="2">
    <location>
        <begin position="1603"/>
        <end position="1722"/>
    </location>
</feature>
<dbReference type="GO" id="GO:0003682">
    <property type="term" value="F:chromatin binding"/>
    <property type="evidence" value="ECO:0007669"/>
    <property type="project" value="InterPro"/>
</dbReference>
<feature type="region of interest" description="Disordered" evidence="1">
    <location>
        <begin position="1446"/>
        <end position="1481"/>
    </location>
</feature>
<dbReference type="Gene3D" id="2.30.30.490">
    <property type="match status" value="1"/>
</dbReference>
<organism evidence="3 4">
    <name type="scientific">Schistosoma mekongi</name>
    <name type="common">Parasitic worm</name>
    <dbReference type="NCBI Taxonomy" id="38744"/>
    <lineage>
        <taxon>Eukaryota</taxon>
        <taxon>Metazoa</taxon>
        <taxon>Spiralia</taxon>
        <taxon>Lophotrochozoa</taxon>
        <taxon>Platyhelminthes</taxon>
        <taxon>Trematoda</taxon>
        <taxon>Digenea</taxon>
        <taxon>Strigeidida</taxon>
        <taxon>Schistosomatoidea</taxon>
        <taxon>Schistosomatidae</taxon>
        <taxon>Schistosoma</taxon>
    </lineage>
</organism>
<dbReference type="InterPro" id="IPR043151">
    <property type="entry name" value="BAH_sf"/>
</dbReference>
<feature type="compositionally biased region" description="Low complexity" evidence="1">
    <location>
        <begin position="672"/>
        <end position="685"/>
    </location>
</feature>
<feature type="compositionally biased region" description="Basic residues" evidence="1">
    <location>
        <begin position="1455"/>
        <end position="1466"/>
    </location>
</feature>
<name>A0AAE1ZJL3_SCHME</name>
<feature type="region of interest" description="Disordered" evidence="1">
    <location>
        <begin position="618"/>
        <end position="691"/>
    </location>
</feature>
<reference evidence="3" key="1">
    <citation type="submission" date="2022-04" db="EMBL/GenBank/DDBJ databases">
        <authorList>
            <person name="Xu L."/>
            <person name="Lv Z."/>
        </authorList>
    </citation>
    <scope>NUCLEOTIDE SEQUENCE</scope>
    <source>
        <strain evidence="3">LV_2022a</strain>
    </source>
</reference>
<dbReference type="PANTHER" id="PTHR12505">
    <property type="entry name" value="PHD FINGER TRANSCRIPTION FACTOR"/>
    <property type="match status" value="1"/>
</dbReference>
<sequence length="1819" mass="202926">MPLTSGESLSLINLELKQKSPNLCVSVDIPSSPKESIKISPCSISPTFNIADILSTHYEGGEVDKHSDTKQSLKSNESCKNIQMMNATQMNTLVDNNDFLTKSPLSMGLQCISEAEIKPSLGWSNKTCDSHLDSSHSFHCLNLDQETIQCKMTNLRNDILHNDAVSTAFSQSELKNALTSIDSCISNELSHTLNLTTTDNSSNNDDICPLSISNKRKTSFASIGVQTEDQLYSPYCNKEMPINDNFPNISYITDSSTTISTINSNNNNNNIESLIDAIKFVYAEIKIEQAEVIINDLIEKFAEPLDMYTSVENLPKDNSLFYTVDNNSNNNNNNNNNNNSVLNEKPSSTSPSSKSSSFFSPIFKLLLTQSESQIFPDLYKLSPSGRKLYDLCHRLAFDIRRTKNKLRILQKMRTKQSNLHNNISITSATPSTIITTTTITPSTMNNVSCMLEKRLNVSKLDSLNYSLQTSQHNRRNAFINYLHDICKNNYEVPKSETLASITTITSNHVDENIDHRFQHGCKSSQLFPHPSPSYYYGPNKNNNHFADKYEKYLENLLLTLRSLKSNSTIHTTNNDTSQCIPISAPPTYTNPLNCPLSLLSFVSNLNKAKKIEQINDDSIEEEGGESKTNKRHLHRRQCRQQRRHLHHQRRKHLQVKEKSQQNKHQCSPLADSNSINNNTNATTSNNKRDYKKTTFPFSSSVLSSSSPSPSSSSLSTVNMKSDLMTTSVGNNLSKSHMLNASTIPTSNLTITSTTDSPVINGMPLSESLSLSTYSVSQSNDSPPPPYPFYQHHIELSCSLNMSSLSPSITPSLCFANSHGRTTTLHSNGHCYHQDQNHRGKRRQFSSPLEEHNRLNNENDFTQTPSKSRRCSSFNSQKCLINKSSTTQQLHNSAASVTKTPTKTTLTTPSPTLCCCSSSSSNITSHQPSIIDVRVHKLINESDQHTVGAEHHSGLFIDKTIGDVSKSSSFTLLSSSPSSYASFASSSSPSSSSAVTIDSSINPSTTRLSDTLWSSSKLTDMHNNITDTDKLKQLSIDVRDSRYEDNDENQREVNLFIVPTVLSPYSPVQLTPPCSPNLSSSTSLSPPSTITFPQNGCISYRNQQQQAVSCYSRDDFSGGWISNRPPTPDIRRSELDLADLSDGTRVLVIQDTYLRAGTLYLGKDSSSPPTSQISLTSNDCLRDQVFRIKLDTEKLTSLNNNSRITNRNRLTSLASSSSSCNHANNNSTRRSSCCLQSPSSSLSSLNNTGNNCRLFTSKNRRRQLDLLLYGWQVVQQAVLEVFPASIRHVPPGTRVCAAWSEQLGVNLYPGTVAKADSDEQHINNDCVPVDFDDGDHRQVPITDLRILPDYFTNLCELIAITGESNINNLTPCFFSSNLNLNGNSNDKNGSEKHGRITSRIRRHSDVDHTAPVSYHSWSQSTSPFIQETMSSSLSQISTNFAVNSRSSLSVKTSAKSSRRVKGNRSRKNSQLSSSSSNKTTEWTISSLTSPTYTSTAATSVMSTRSLSPPASVQQLERVIDVNNHTFDGNYIMGCSNNDNNSEKIIPSKNYLSEEFMMDYISIASTITTTNSSEECLSWQVFEKFKRRKQGCIYCRSIIRDVDGLIVKVGDCVQFGSGRDEIYLGEVKEIRWEHKKNSLIVVAAWYYQPLEAGKDGELVQDIKGALFTTEHKDENEAKCIKRRIKVAKTYGQFIQGYYDKPKGKESLNLSRSLIHKDEKFSSKKDSEQIRSEPSEPPSEIHSIMEYPSVSRDSVESSQSPKLQIMLNNNEISSDDDDDHFDNNSNFYHYFIAGKYDPVKQQVIAWDTELAKTFNLKTHKSR</sequence>
<feature type="region of interest" description="Disordered" evidence="1">
    <location>
        <begin position="1716"/>
        <end position="1739"/>
    </location>
</feature>
<feature type="compositionally biased region" description="Basic residues" evidence="1">
    <location>
        <begin position="629"/>
        <end position="653"/>
    </location>
</feature>
<dbReference type="PANTHER" id="PTHR12505:SF24">
    <property type="entry name" value="PROTEIN WINGED EYE"/>
    <property type="match status" value="1"/>
</dbReference>
<accession>A0AAE1ZJL3</accession>
<dbReference type="InterPro" id="IPR001025">
    <property type="entry name" value="BAH_dom"/>
</dbReference>
<gene>
    <name evidence="3" type="ORF">MN116_000758</name>
</gene>
<comment type="caution">
    <text evidence="3">The sequence shown here is derived from an EMBL/GenBank/DDBJ whole genome shotgun (WGS) entry which is preliminary data.</text>
</comment>
<feature type="region of interest" description="Disordered" evidence="1">
    <location>
        <begin position="697"/>
        <end position="716"/>
    </location>
</feature>
<dbReference type="InterPro" id="IPR048924">
    <property type="entry name" value="BAHCC1-like_Tudor"/>
</dbReference>
<evidence type="ECO:0000313" key="3">
    <source>
        <dbReference type="EMBL" id="KAK4475020.1"/>
    </source>
</evidence>
<dbReference type="PROSITE" id="PS51038">
    <property type="entry name" value="BAH"/>
    <property type="match status" value="1"/>
</dbReference>
<reference evidence="3" key="2">
    <citation type="journal article" date="2023" name="Infect Dis Poverty">
        <title>Chromosome-scale genome of the human blood fluke Schistosoma mekongi and its implications for public health.</title>
        <authorList>
            <person name="Zhou M."/>
            <person name="Xu L."/>
            <person name="Xu D."/>
            <person name="Chen W."/>
            <person name="Khan J."/>
            <person name="Hu Y."/>
            <person name="Huang H."/>
            <person name="Wei H."/>
            <person name="Zhang Y."/>
            <person name="Chusongsang P."/>
            <person name="Tanasarnprasert K."/>
            <person name="Hu X."/>
            <person name="Limpanont Y."/>
            <person name="Lv Z."/>
        </authorList>
    </citation>
    <scope>NUCLEOTIDE SEQUENCE</scope>
    <source>
        <strain evidence="3">LV_2022a</strain>
    </source>
</reference>
<feature type="region of interest" description="Disordered" evidence="1">
    <location>
        <begin position="983"/>
        <end position="1007"/>
    </location>
</feature>